<evidence type="ECO:0000256" key="7">
    <source>
        <dbReference type="SAM" id="Phobius"/>
    </source>
</evidence>
<keyword evidence="3" id="KW-0479">Metal-binding</keyword>
<evidence type="ECO:0000256" key="3">
    <source>
        <dbReference type="ARBA" id="ARBA00022723"/>
    </source>
</evidence>
<evidence type="ECO:0000256" key="2">
    <source>
        <dbReference type="ARBA" id="ARBA00012925"/>
    </source>
</evidence>
<organism evidence="9">
    <name type="scientific">Pseudo-nitzschia australis</name>
    <dbReference type="NCBI Taxonomy" id="44445"/>
    <lineage>
        <taxon>Eukaryota</taxon>
        <taxon>Sar</taxon>
        <taxon>Stramenopiles</taxon>
        <taxon>Ochrophyta</taxon>
        <taxon>Bacillariophyta</taxon>
        <taxon>Bacillariophyceae</taxon>
        <taxon>Bacillariophycidae</taxon>
        <taxon>Bacillariales</taxon>
        <taxon>Bacillariaceae</taxon>
        <taxon>Pseudo-nitzschia</taxon>
    </lineage>
</organism>
<evidence type="ECO:0000256" key="1">
    <source>
        <dbReference type="ARBA" id="ARBA00010718"/>
    </source>
</evidence>
<keyword evidence="4" id="KW-0862">Zinc</keyword>
<dbReference type="InterPro" id="IPR023561">
    <property type="entry name" value="Carbonic_anhydrase_a-class"/>
</dbReference>
<dbReference type="EC" id="4.2.1.1" evidence="2"/>
<evidence type="ECO:0000256" key="4">
    <source>
        <dbReference type="ARBA" id="ARBA00022833"/>
    </source>
</evidence>
<evidence type="ECO:0000256" key="6">
    <source>
        <dbReference type="ARBA" id="ARBA00048348"/>
    </source>
</evidence>
<dbReference type="PANTHER" id="PTHR18952:SF265">
    <property type="entry name" value="CARBONIC ANHYDRASE"/>
    <property type="match status" value="1"/>
</dbReference>
<gene>
    <name evidence="9" type="ORF">PAUS00366_LOCUS513</name>
</gene>
<feature type="transmembrane region" description="Helical" evidence="7">
    <location>
        <begin position="12"/>
        <end position="29"/>
    </location>
</feature>
<keyword evidence="5" id="KW-0456">Lyase</keyword>
<dbReference type="Pfam" id="PF00194">
    <property type="entry name" value="Carb_anhydrase"/>
    <property type="match status" value="1"/>
</dbReference>
<protein>
    <recommendedName>
        <fullName evidence="2">carbonic anhydrase</fullName>
        <ecNumber evidence="2">4.2.1.1</ecNumber>
    </recommendedName>
</protein>
<dbReference type="SUPFAM" id="SSF51069">
    <property type="entry name" value="Carbonic anhydrase"/>
    <property type="match status" value="1"/>
</dbReference>
<keyword evidence="7" id="KW-1133">Transmembrane helix</keyword>
<dbReference type="InterPro" id="IPR001148">
    <property type="entry name" value="CA_dom"/>
</dbReference>
<sequence length="586" mass="68983">MVSSFSHSTSTMGGASFAITLLLVGFVVLDTKLRGIEAQGTNVLSGNGYYLDRFNYDETVRRRDGFTDYGPKDWEDIECDEQSSLKSCLAYRDKWETGRHWDIEKNYCRWCPEDNPDQCGEKHHQSPIDLKRATGFEPFTHEFANECIDIHWMKYEDSFCSMEELIEADAFSIERHALRISQPIAVYDNLYEDLDGLLDGVRLLCRRVGNGSRFGRIDFSKGFSQWWHLSHTDIHTPSEHTQDGVRYDAEIQLHHFYSVTAEEAGINNELATVSIFAEAYDNVAPYSFLDKVICQWRRKEYDVRIACGLNPIESNYPGCFPLQRRERDRNLRRHDQQPRSQKFPDGTDFRTAHDIILYNDKHRNNPNHTNVRLHMEESNWGPAEAKDWDVWIEEQSKKMSGDEDLYHTMREKHHGGNHTEELHHQFRKLFQYEELEWFNYWPMLGVRTEYYFRYSGSQTIPPCYGNFVEESRVGTNHWRVMKDPIRIHTRQLTELRRLTAERIAPLGSPVDACLPDTAAEVTRDDVDSTKIVDVNNARPLQSWVKPHFKTFCECKDWPSKWPEDQKWCEIEDIEERFYSKPYNFGW</sequence>
<dbReference type="GO" id="GO:0004089">
    <property type="term" value="F:carbonate dehydratase activity"/>
    <property type="evidence" value="ECO:0007669"/>
    <property type="project" value="UniProtKB-EC"/>
</dbReference>
<feature type="domain" description="Alpha-carbonic anhydrase" evidence="8">
    <location>
        <begin position="431"/>
        <end position="501"/>
    </location>
</feature>
<dbReference type="GO" id="GO:0008270">
    <property type="term" value="F:zinc ion binding"/>
    <property type="evidence" value="ECO:0007669"/>
    <property type="project" value="InterPro"/>
</dbReference>
<reference evidence="9" key="1">
    <citation type="submission" date="2021-01" db="EMBL/GenBank/DDBJ databases">
        <authorList>
            <person name="Corre E."/>
            <person name="Pelletier E."/>
            <person name="Niang G."/>
            <person name="Scheremetjew M."/>
            <person name="Finn R."/>
            <person name="Kale V."/>
            <person name="Holt S."/>
            <person name="Cochrane G."/>
            <person name="Meng A."/>
            <person name="Brown T."/>
            <person name="Cohen L."/>
        </authorList>
    </citation>
    <scope>NUCLEOTIDE SEQUENCE</scope>
    <source>
        <strain evidence="9">10249 10 AB</strain>
    </source>
</reference>
<evidence type="ECO:0000256" key="5">
    <source>
        <dbReference type="ARBA" id="ARBA00023239"/>
    </source>
</evidence>
<dbReference type="EMBL" id="HBIX01000645">
    <property type="protein sequence ID" value="CAE0707793.1"/>
    <property type="molecule type" value="Transcribed_RNA"/>
</dbReference>
<keyword evidence="7" id="KW-0812">Transmembrane</keyword>
<proteinExistence type="inferred from homology"/>
<name>A0A7S4EE81_9STRA</name>
<dbReference type="AlphaFoldDB" id="A0A7S4EE81"/>
<evidence type="ECO:0000259" key="8">
    <source>
        <dbReference type="Pfam" id="PF00194"/>
    </source>
</evidence>
<evidence type="ECO:0000313" key="9">
    <source>
        <dbReference type="EMBL" id="CAE0707793.1"/>
    </source>
</evidence>
<dbReference type="Gene3D" id="3.10.200.10">
    <property type="entry name" value="Alpha carbonic anhydrase"/>
    <property type="match status" value="2"/>
</dbReference>
<keyword evidence="7" id="KW-0472">Membrane</keyword>
<dbReference type="InterPro" id="IPR036398">
    <property type="entry name" value="CA_dom_sf"/>
</dbReference>
<comment type="catalytic activity">
    <reaction evidence="6">
        <text>hydrogencarbonate + H(+) = CO2 + H2O</text>
        <dbReference type="Rhea" id="RHEA:10748"/>
        <dbReference type="ChEBI" id="CHEBI:15377"/>
        <dbReference type="ChEBI" id="CHEBI:15378"/>
        <dbReference type="ChEBI" id="CHEBI:16526"/>
        <dbReference type="ChEBI" id="CHEBI:17544"/>
        <dbReference type="EC" id="4.2.1.1"/>
    </reaction>
</comment>
<accession>A0A7S4EE81</accession>
<dbReference type="PANTHER" id="PTHR18952">
    <property type="entry name" value="CARBONIC ANHYDRASE"/>
    <property type="match status" value="1"/>
</dbReference>
<comment type="similarity">
    <text evidence="1">Belongs to the alpha-carbonic anhydrase family.</text>
</comment>